<comment type="catalytic activity">
    <reaction evidence="1">
        <text>all-trans-beta-carotene + O2 = 2 all-trans-retinal</text>
        <dbReference type="Rhea" id="RHEA:32887"/>
        <dbReference type="ChEBI" id="CHEBI:15379"/>
        <dbReference type="ChEBI" id="CHEBI:17579"/>
        <dbReference type="ChEBI" id="CHEBI:17898"/>
        <dbReference type="EC" id="1.13.11.63"/>
    </reaction>
</comment>
<keyword evidence="1" id="KW-0223">Dioxygenase</keyword>
<evidence type="ECO:0000313" key="3">
    <source>
        <dbReference type="Proteomes" id="UP000017881"/>
    </source>
</evidence>
<keyword evidence="1" id="KW-0812">Transmembrane</keyword>
<dbReference type="Proteomes" id="UP000017881">
    <property type="component" value="Chromosome"/>
</dbReference>
<feature type="binding site" evidence="1">
    <location>
        <position position="47"/>
    </location>
    <ligand>
        <name>Fe cation</name>
        <dbReference type="ChEBI" id="CHEBI:24875"/>
    </ligand>
</feature>
<feature type="transmembrane region" description="Helical" evidence="1">
    <location>
        <begin position="9"/>
        <end position="26"/>
    </location>
</feature>
<dbReference type="RefSeq" id="WP_016353327.1">
    <property type="nucleotide sequence ID" value="NC_021291.1"/>
</dbReference>
<feature type="transmembrane region" description="Helical" evidence="1">
    <location>
        <begin position="150"/>
        <end position="173"/>
    </location>
</feature>
<feature type="transmembrane region" description="Helical" evidence="1">
    <location>
        <begin position="229"/>
        <end position="251"/>
    </location>
</feature>
<gene>
    <name evidence="2" type="ORF">SPISAL_04630</name>
</gene>
<dbReference type="HOGENOM" id="CLU_068196_1_0_6"/>
<dbReference type="GO" id="GO:0003834">
    <property type="term" value="F:beta-carotene 15,15'-dioxygenase activity"/>
    <property type="evidence" value="ECO:0007669"/>
    <property type="project" value="UniProtKB-EC"/>
</dbReference>
<proteinExistence type="inferred from homology"/>
<dbReference type="AlphaFoldDB" id="R4V7N8"/>
<dbReference type="EC" id="1.13.11.63" evidence="1"/>
<dbReference type="NCBIfam" id="TIGR03753">
    <property type="entry name" value="blh_monoox"/>
    <property type="match status" value="1"/>
</dbReference>
<dbReference type="GO" id="GO:0004497">
    <property type="term" value="F:monooxygenase activity"/>
    <property type="evidence" value="ECO:0007669"/>
    <property type="project" value="UniProtKB-KW"/>
</dbReference>
<feature type="binding site" evidence="1">
    <location>
        <position position="212"/>
    </location>
    <ligand>
        <name>Fe cation</name>
        <dbReference type="ChEBI" id="CHEBI:24875"/>
    </ligand>
</feature>
<dbReference type="OrthoDB" id="8779153at2"/>
<feature type="transmembrane region" description="Helical" evidence="1">
    <location>
        <begin position="67"/>
        <end position="86"/>
    </location>
</feature>
<reference evidence="2 3" key="1">
    <citation type="journal article" date="2013" name="Genome Announc.">
        <title>Draft Genome of Spiribacter salinus M19-40, an Abundant Gammaproteobacterium in Aquatic Hypersaline Environments.</title>
        <authorList>
            <person name="Leon M.J."/>
            <person name="Ghai R."/>
            <person name="Fernandez A.B."/>
            <person name="Sanchez-Porro C."/>
            <person name="Rodriguez-Valera F."/>
            <person name="Ventosa A."/>
        </authorList>
    </citation>
    <scope>NUCLEOTIDE SEQUENCE [LARGE SCALE GENOMIC DNA]</scope>
    <source>
        <strain evidence="2">M19-40</strain>
    </source>
</reference>
<dbReference type="GO" id="GO:0016121">
    <property type="term" value="P:carotene catabolic process"/>
    <property type="evidence" value="ECO:0007669"/>
    <property type="project" value="UniProtKB-UniRule"/>
</dbReference>
<dbReference type="KEGG" id="ssal:SPISAL_04630"/>
<feature type="transmembrane region" description="Helical" evidence="1">
    <location>
        <begin position="185"/>
        <end position="209"/>
    </location>
</feature>
<keyword evidence="3" id="KW-1185">Reference proteome</keyword>
<name>R4V7N8_9GAMM</name>
<comment type="function">
    <text evidence="1">Catalyzes the cleavage of beta-carotene at its central double bond (15,15') to yield two molecules of all-trans-retinal.</text>
</comment>
<keyword evidence="1" id="KW-1133">Transmembrane helix</keyword>
<keyword evidence="1" id="KW-0408">Iron</keyword>
<dbReference type="Pfam" id="PF15461">
    <property type="entry name" value="BCD"/>
    <property type="match status" value="1"/>
</dbReference>
<protein>
    <recommendedName>
        <fullName evidence="1">Probable beta-carotene 15,15'-dioxygenase</fullName>
        <ecNumber evidence="1">1.13.11.63</ecNumber>
    </recommendedName>
</protein>
<comment type="similarity">
    <text evidence="1">Belongs to the Brp/Blh beta-carotene diooxygenase family.</text>
</comment>
<dbReference type="eggNOG" id="ENOG5032YMP">
    <property type="taxonomic scope" value="Bacteria"/>
</dbReference>
<feature type="binding site" evidence="1">
    <location>
        <position position="103"/>
    </location>
    <ligand>
        <name>Fe cation</name>
        <dbReference type="ChEBI" id="CHEBI:24875"/>
    </ligand>
</feature>
<comment type="cofactor">
    <cofactor evidence="1">
        <name>Fe(2+)</name>
        <dbReference type="ChEBI" id="CHEBI:29033"/>
    </cofactor>
</comment>
<comment type="subcellular location">
    <subcellularLocation>
        <location evidence="1">Cell membrane</location>
        <topology evidence="1">Multi-pass membrane protein</topology>
    </subcellularLocation>
</comment>
<dbReference type="InterPro" id="IPR022270">
    <property type="entry name" value="Blh_diox"/>
</dbReference>
<keyword evidence="1" id="KW-0560">Oxidoreductase</keyword>
<accession>R4V7N8</accession>
<evidence type="ECO:0000313" key="2">
    <source>
        <dbReference type="EMBL" id="AGM41020.1"/>
    </source>
</evidence>
<dbReference type="GO" id="GO:0005886">
    <property type="term" value="C:plasma membrane"/>
    <property type="evidence" value="ECO:0007669"/>
    <property type="project" value="UniProtKB-SubCell"/>
</dbReference>
<organism evidence="2 3">
    <name type="scientific">Spiribacter salinus M19-40</name>
    <dbReference type="NCBI Taxonomy" id="1260251"/>
    <lineage>
        <taxon>Bacteria</taxon>
        <taxon>Pseudomonadati</taxon>
        <taxon>Pseudomonadota</taxon>
        <taxon>Gammaproteobacteria</taxon>
        <taxon>Chromatiales</taxon>
        <taxon>Ectothiorhodospiraceae</taxon>
        <taxon>Spiribacter</taxon>
    </lineage>
</organism>
<dbReference type="GO" id="GO:0005506">
    <property type="term" value="F:iron ion binding"/>
    <property type="evidence" value="ECO:0007669"/>
    <property type="project" value="UniProtKB-UniRule"/>
</dbReference>
<keyword evidence="1" id="KW-0472">Membrane</keyword>
<dbReference type="GO" id="GO:0010436">
    <property type="term" value="F:carotenoid dioxygenase activity"/>
    <property type="evidence" value="ECO:0007669"/>
    <property type="project" value="UniProtKB-UniRule"/>
</dbReference>
<dbReference type="EMBL" id="CP005963">
    <property type="protein sequence ID" value="AGM41020.1"/>
    <property type="molecule type" value="Genomic_DNA"/>
</dbReference>
<keyword evidence="1" id="KW-0479">Metal-binding</keyword>
<feature type="transmembrane region" description="Helical" evidence="1">
    <location>
        <begin position="32"/>
        <end position="55"/>
    </location>
</feature>
<dbReference type="HAMAP" id="MF_02093">
    <property type="entry name" value="Beta_carotene_diox"/>
    <property type="match status" value="1"/>
</dbReference>
<feature type="binding site" evidence="1">
    <location>
        <position position="208"/>
    </location>
    <ligand>
        <name>Fe cation</name>
        <dbReference type="ChEBI" id="CHEBI:24875"/>
    </ligand>
</feature>
<feature type="transmembrane region" description="Helical" evidence="1">
    <location>
        <begin position="258"/>
        <end position="281"/>
    </location>
</feature>
<dbReference type="PATRIC" id="fig|1260251.3.peg.933"/>
<sequence length="293" mass="31473">METVERPPAFWLFPIGLLLAVGVSLLPGQWPLYTVLGVATAFLGLPHGSLDTAVAKRYLPLQSPLRLGGFFAAYMALSAVVLAVWWQAPDAALVVFLLYSAVHFGDDVAARIGRIGGSGYGLWIVSLPVVFQPEVVVPLFEMLGSTQPGFIVQAAPWSLALGGALLLTGLVTHSTRQLSDWRDPLLLVLGAWLLHPLAYFIAYWCFLHSPRHLEVASRDLGLESWGEKLRAVAPTTLATYALAIAAIPFLVGLPADAVLLRVIFVGLAALTVPHMVVEFIAEARGAGREPQPA</sequence>
<evidence type="ECO:0000256" key="1">
    <source>
        <dbReference type="HAMAP-Rule" id="MF_02093"/>
    </source>
</evidence>
<keyword evidence="1" id="KW-1003">Cell membrane</keyword>
<keyword evidence="2" id="KW-0503">Monooxygenase</keyword>